<dbReference type="SUPFAM" id="SSF52540">
    <property type="entry name" value="P-loop containing nucleoside triphosphate hydrolases"/>
    <property type="match status" value="1"/>
</dbReference>
<dbReference type="Proteomes" id="UP000245288">
    <property type="component" value="Unassembled WGS sequence"/>
</dbReference>
<evidence type="ECO:0000256" key="2">
    <source>
        <dbReference type="ARBA" id="ARBA00022679"/>
    </source>
</evidence>
<dbReference type="CDD" id="cd00464">
    <property type="entry name" value="SK"/>
    <property type="match status" value="1"/>
</dbReference>
<keyword evidence="9" id="KW-1185">Reference proteome</keyword>
<dbReference type="Pfam" id="PF01202">
    <property type="entry name" value="SKI"/>
    <property type="match status" value="1"/>
</dbReference>
<comment type="catalytic activity">
    <reaction evidence="7">
        <text>shikimate + ATP = 3-phosphoshikimate + ADP + H(+)</text>
        <dbReference type="Rhea" id="RHEA:13121"/>
        <dbReference type="ChEBI" id="CHEBI:15378"/>
        <dbReference type="ChEBI" id="CHEBI:30616"/>
        <dbReference type="ChEBI" id="CHEBI:36208"/>
        <dbReference type="ChEBI" id="CHEBI:145989"/>
        <dbReference type="ChEBI" id="CHEBI:456216"/>
        <dbReference type="EC" id="2.7.1.71"/>
    </reaction>
</comment>
<evidence type="ECO:0000313" key="9">
    <source>
        <dbReference type="Proteomes" id="UP000245288"/>
    </source>
</evidence>
<evidence type="ECO:0000313" key="8">
    <source>
        <dbReference type="EMBL" id="PWE87448.1"/>
    </source>
</evidence>
<keyword evidence="5 7" id="KW-0067">ATP-binding</keyword>
<keyword evidence="7" id="KW-0963">Cytoplasm</keyword>
<dbReference type="GO" id="GO:0005524">
    <property type="term" value="F:ATP binding"/>
    <property type="evidence" value="ECO:0007669"/>
    <property type="project" value="UniProtKB-UniRule"/>
</dbReference>
<accession>A0A2V1JY17</accession>
<sequence length="168" mass="18833">MNRDNIVLIGMPGVGKSTIGVVLAKVLGYQFVDADLLIQEAEGKLLSELIEENGTDGFIEIENRVNSQIQTHRSVIATGGSVVYGKEAMEHLKSIGTVVYLKQNLRVLQRRLRNLKGRGVVLKEGQTLVDLYKERTVLYEKYADITVDQYKQSIEQTLKAVRKALEEN</sequence>
<feature type="binding site" evidence="7">
    <location>
        <position position="135"/>
    </location>
    <ligand>
        <name>substrate</name>
    </ligand>
</feature>
<comment type="caution">
    <text evidence="8">The sequence shown here is derived from an EMBL/GenBank/DDBJ whole genome shotgun (WGS) entry which is preliminary data.</text>
</comment>
<dbReference type="GO" id="GO:0000287">
    <property type="term" value="F:magnesium ion binding"/>
    <property type="evidence" value="ECO:0007669"/>
    <property type="project" value="UniProtKB-UniRule"/>
</dbReference>
<dbReference type="PANTHER" id="PTHR21087:SF16">
    <property type="entry name" value="SHIKIMATE KINASE 1, CHLOROPLASTIC"/>
    <property type="match status" value="1"/>
</dbReference>
<feature type="binding site" evidence="7">
    <location>
        <position position="35"/>
    </location>
    <ligand>
        <name>substrate</name>
    </ligand>
</feature>
<keyword evidence="7" id="KW-0479">Metal-binding</keyword>
<feature type="binding site" evidence="7">
    <location>
        <begin position="13"/>
        <end position="18"/>
    </location>
    <ligand>
        <name>ATP</name>
        <dbReference type="ChEBI" id="CHEBI:30616"/>
    </ligand>
</feature>
<proteinExistence type="inferred from homology"/>
<evidence type="ECO:0000256" key="7">
    <source>
        <dbReference type="HAMAP-Rule" id="MF_00109"/>
    </source>
</evidence>
<dbReference type="PRINTS" id="PR01100">
    <property type="entry name" value="SHIKIMTKNASE"/>
</dbReference>
<dbReference type="OrthoDB" id="9800332at2"/>
<name>A0A2V1JY17_EUBRA</name>
<comment type="pathway">
    <text evidence="7">Metabolic intermediate biosynthesis; chorismate biosynthesis; chorismate from D-erythrose 4-phosphate and phosphoenolpyruvate: step 5/7.</text>
</comment>
<dbReference type="HAMAP" id="MF_00109">
    <property type="entry name" value="Shikimate_kinase"/>
    <property type="match status" value="1"/>
</dbReference>
<evidence type="ECO:0000256" key="3">
    <source>
        <dbReference type="ARBA" id="ARBA00022741"/>
    </source>
</evidence>
<organism evidence="8 9">
    <name type="scientific">Eubacterium ramulus</name>
    <dbReference type="NCBI Taxonomy" id="39490"/>
    <lineage>
        <taxon>Bacteria</taxon>
        <taxon>Bacillati</taxon>
        <taxon>Bacillota</taxon>
        <taxon>Clostridia</taxon>
        <taxon>Eubacteriales</taxon>
        <taxon>Eubacteriaceae</taxon>
        <taxon>Eubacterium</taxon>
    </lineage>
</organism>
<keyword evidence="6 7" id="KW-0057">Aromatic amino acid biosynthesis</keyword>
<feature type="binding site" evidence="7">
    <location>
        <position position="80"/>
    </location>
    <ligand>
        <name>substrate</name>
    </ligand>
</feature>
<comment type="similarity">
    <text evidence="7">Belongs to the shikimate kinase family.</text>
</comment>
<feature type="binding site" evidence="7">
    <location>
        <position position="17"/>
    </location>
    <ligand>
        <name>Mg(2+)</name>
        <dbReference type="ChEBI" id="CHEBI:18420"/>
    </ligand>
</feature>
<comment type="subcellular location">
    <subcellularLocation>
        <location evidence="7">Cytoplasm</location>
    </subcellularLocation>
</comment>
<dbReference type="GO" id="GO:0008652">
    <property type="term" value="P:amino acid biosynthetic process"/>
    <property type="evidence" value="ECO:0007669"/>
    <property type="project" value="UniProtKB-KW"/>
</dbReference>
<evidence type="ECO:0000256" key="6">
    <source>
        <dbReference type="ARBA" id="ARBA00023141"/>
    </source>
</evidence>
<keyword evidence="1 7" id="KW-0028">Amino-acid biosynthesis</keyword>
<keyword evidence="3 7" id="KW-0547">Nucleotide-binding</keyword>
<evidence type="ECO:0000256" key="1">
    <source>
        <dbReference type="ARBA" id="ARBA00022605"/>
    </source>
</evidence>
<feature type="binding site" evidence="7">
    <location>
        <position position="152"/>
    </location>
    <ligand>
        <name>ATP</name>
        <dbReference type="ChEBI" id="CHEBI:30616"/>
    </ligand>
</feature>
<evidence type="ECO:0000256" key="5">
    <source>
        <dbReference type="ARBA" id="ARBA00022840"/>
    </source>
</evidence>
<keyword evidence="4 7" id="KW-0418">Kinase</keyword>
<dbReference type="InterPro" id="IPR000623">
    <property type="entry name" value="Shikimate_kinase/TSH1"/>
</dbReference>
<dbReference type="InterPro" id="IPR027417">
    <property type="entry name" value="P-loop_NTPase"/>
</dbReference>
<dbReference type="Gene3D" id="3.40.50.300">
    <property type="entry name" value="P-loop containing nucleotide triphosphate hydrolases"/>
    <property type="match status" value="1"/>
</dbReference>
<feature type="binding site" evidence="7">
    <location>
        <position position="118"/>
    </location>
    <ligand>
        <name>ATP</name>
        <dbReference type="ChEBI" id="CHEBI:30616"/>
    </ligand>
</feature>
<dbReference type="RefSeq" id="WP_109214957.1">
    <property type="nucleotide sequence ID" value="NZ_CABMEW010000020.1"/>
</dbReference>
<dbReference type="PANTHER" id="PTHR21087">
    <property type="entry name" value="SHIKIMATE KINASE"/>
    <property type="match status" value="1"/>
</dbReference>
<keyword evidence="7" id="KW-0460">Magnesium</keyword>
<comment type="subunit">
    <text evidence="7">Monomer.</text>
</comment>
<dbReference type="GO" id="GO:0009073">
    <property type="term" value="P:aromatic amino acid family biosynthetic process"/>
    <property type="evidence" value="ECO:0007669"/>
    <property type="project" value="UniProtKB-KW"/>
</dbReference>
<gene>
    <name evidence="7" type="primary">aroK</name>
    <name evidence="8" type="ORF">LG34_03990</name>
</gene>
<protein>
    <recommendedName>
        <fullName evidence="7">Shikimate kinase</fullName>
        <shortName evidence="7">SK</shortName>
        <ecNumber evidence="7">2.7.1.71</ecNumber>
    </recommendedName>
</protein>
<reference evidence="8 9" key="1">
    <citation type="submission" date="2014-09" db="EMBL/GenBank/DDBJ databases">
        <title>Butyrate-producing bacteria isolated from human gut.</title>
        <authorList>
            <person name="Zhang Q."/>
            <person name="Zhao L."/>
        </authorList>
    </citation>
    <scope>NUCLEOTIDE SEQUENCE [LARGE SCALE GENOMIC DNA]</scope>
    <source>
        <strain evidence="8 9">21</strain>
    </source>
</reference>
<dbReference type="GO" id="GO:0004765">
    <property type="term" value="F:shikimate kinase activity"/>
    <property type="evidence" value="ECO:0007669"/>
    <property type="project" value="UniProtKB-UniRule"/>
</dbReference>
<dbReference type="EC" id="2.7.1.71" evidence="7"/>
<evidence type="ECO:0000256" key="4">
    <source>
        <dbReference type="ARBA" id="ARBA00022777"/>
    </source>
</evidence>
<dbReference type="GO" id="GO:0009423">
    <property type="term" value="P:chorismate biosynthetic process"/>
    <property type="evidence" value="ECO:0007669"/>
    <property type="project" value="UniProtKB-UniRule"/>
</dbReference>
<dbReference type="UniPathway" id="UPA00053">
    <property type="reaction ID" value="UER00088"/>
</dbReference>
<comment type="function">
    <text evidence="7">Catalyzes the specific phosphorylation of the 3-hydroxyl group of shikimic acid using ATP as a cosubstrate.</text>
</comment>
<keyword evidence="2 7" id="KW-0808">Transferase</keyword>
<comment type="cofactor">
    <cofactor evidence="7">
        <name>Mg(2+)</name>
        <dbReference type="ChEBI" id="CHEBI:18420"/>
    </cofactor>
    <text evidence="7">Binds 1 Mg(2+) ion per subunit.</text>
</comment>
<dbReference type="InterPro" id="IPR031322">
    <property type="entry name" value="Shikimate/glucono_kinase"/>
</dbReference>
<dbReference type="EMBL" id="JRFU01000041">
    <property type="protein sequence ID" value="PWE87448.1"/>
    <property type="molecule type" value="Genomic_DNA"/>
</dbReference>
<comment type="caution">
    <text evidence="7">Lacks conserved residue(s) required for the propagation of feature annotation.</text>
</comment>
<dbReference type="GO" id="GO:0005829">
    <property type="term" value="C:cytosol"/>
    <property type="evidence" value="ECO:0007669"/>
    <property type="project" value="TreeGrafter"/>
</dbReference>
<dbReference type="AlphaFoldDB" id="A0A2V1JY17"/>